<feature type="transmembrane region" description="Helical" evidence="5">
    <location>
        <begin position="106"/>
        <end position="127"/>
    </location>
</feature>
<gene>
    <name evidence="6" type="ORF">G3M70_11360</name>
</gene>
<evidence type="ECO:0000313" key="6">
    <source>
        <dbReference type="EMBL" id="QPJ62436.1"/>
    </source>
</evidence>
<dbReference type="KEGG" id="nli:G3M70_11360"/>
<feature type="transmembrane region" description="Helical" evidence="5">
    <location>
        <begin position="310"/>
        <end position="329"/>
    </location>
</feature>
<dbReference type="GO" id="GO:1905039">
    <property type="term" value="P:carboxylic acid transmembrane transport"/>
    <property type="evidence" value="ECO:0007669"/>
    <property type="project" value="UniProtKB-ARBA"/>
</dbReference>
<feature type="transmembrane region" description="Helical" evidence="5">
    <location>
        <begin position="283"/>
        <end position="303"/>
    </location>
</feature>
<dbReference type="PANTHER" id="PTHR10283">
    <property type="entry name" value="SOLUTE CARRIER FAMILY 13 MEMBER"/>
    <property type="match status" value="1"/>
</dbReference>
<evidence type="ECO:0000256" key="5">
    <source>
        <dbReference type="SAM" id="Phobius"/>
    </source>
</evidence>
<feature type="transmembrane region" description="Helical" evidence="5">
    <location>
        <begin position="233"/>
        <end position="255"/>
    </location>
</feature>
<reference evidence="6 7" key="1">
    <citation type="submission" date="2020-02" db="EMBL/GenBank/DDBJ databases">
        <title>Genomic and physiological characterization of two novel Nitrospinaceae genera.</title>
        <authorList>
            <person name="Mueller A.J."/>
            <person name="Jung M.-Y."/>
            <person name="Strachan C.R."/>
            <person name="Herbold C.W."/>
            <person name="Kirkegaard R.H."/>
            <person name="Daims H."/>
        </authorList>
    </citation>
    <scope>NUCLEOTIDE SEQUENCE [LARGE SCALE GENOMIC DNA]</scope>
    <source>
        <strain evidence="6">EB</strain>
    </source>
</reference>
<keyword evidence="4 5" id="KW-0472">Membrane</keyword>
<evidence type="ECO:0000313" key="7">
    <source>
        <dbReference type="Proteomes" id="UP000594688"/>
    </source>
</evidence>
<dbReference type="InterPro" id="IPR001898">
    <property type="entry name" value="SLC13A/DASS"/>
</dbReference>
<proteinExistence type="predicted"/>
<feature type="transmembrane region" description="Helical" evidence="5">
    <location>
        <begin position="192"/>
        <end position="212"/>
    </location>
</feature>
<sequence length="485" mass="52878">MIEQQTAIPKIVIDRRPMWIVVFDRMRRGIFLAVIFLLFFVALGFDGPSDLSPEAYKVICLFGLCVTLWSTNLIPLSATSLLAIGMVPLLGIMESGQVYQFFGNKAVFFILGAFILSGAMIACGLSVRLSMWIMENFGQSPLRLWGSIYFFGAISSCFMSEHAVAAMLFPIVSEIVRTLNLTPGKSVFAKGLYFAMAWGCIIGGAATVLGGGRVPLAVEILEKSTQKVATLGVWEYSALSFPLFLIMLPAGWLVLTTLFKPEIQDVSPALKVLHKKREALGKISFHEMGVGGVMLITLFFWFVFGEHYGIANIAIIAIVVLFLFRLITWEKVQEHVNWAVILMYGGAICLGEVMADTGAALWLAQKVFSGIIEMPVMFLITVAVLSAAFTTVMNNSAVIAVLLPPVLSLCGDYGISPLVAAMTVILPSNFAFILPIATPASALAYSSRCFQLREMVITGFILAAIGFIAYLLLLKVYWPLIGLVG</sequence>
<feature type="transmembrane region" description="Helical" evidence="5">
    <location>
        <begin position="341"/>
        <end position="364"/>
    </location>
</feature>
<evidence type="ECO:0000256" key="4">
    <source>
        <dbReference type="ARBA" id="ARBA00023136"/>
    </source>
</evidence>
<evidence type="ECO:0000256" key="1">
    <source>
        <dbReference type="ARBA" id="ARBA00004141"/>
    </source>
</evidence>
<feature type="transmembrane region" description="Helical" evidence="5">
    <location>
        <begin position="148"/>
        <end position="172"/>
    </location>
</feature>
<dbReference type="EMBL" id="CP048685">
    <property type="protein sequence ID" value="QPJ62436.1"/>
    <property type="molecule type" value="Genomic_DNA"/>
</dbReference>
<protein>
    <submittedName>
        <fullName evidence="6">DASS family sodium-coupled anion symporter</fullName>
    </submittedName>
</protein>
<feature type="transmembrane region" description="Helical" evidence="5">
    <location>
        <begin position="376"/>
        <end position="403"/>
    </location>
</feature>
<keyword evidence="3 5" id="KW-1133">Transmembrane helix</keyword>
<dbReference type="AlphaFoldDB" id="A0A7T0BX17"/>
<dbReference type="PANTHER" id="PTHR10283:SF82">
    <property type="entry name" value="SOLUTE CARRIER FAMILY 13 MEMBER 2"/>
    <property type="match status" value="1"/>
</dbReference>
<dbReference type="Proteomes" id="UP000594688">
    <property type="component" value="Chromosome"/>
</dbReference>
<keyword evidence="2 5" id="KW-0812">Transmembrane</keyword>
<evidence type="ECO:0000256" key="3">
    <source>
        <dbReference type="ARBA" id="ARBA00022989"/>
    </source>
</evidence>
<dbReference type="NCBIfam" id="TIGR00785">
    <property type="entry name" value="dass"/>
    <property type="match status" value="1"/>
</dbReference>
<feature type="transmembrane region" description="Helical" evidence="5">
    <location>
        <begin position="26"/>
        <end position="43"/>
    </location>
</feature>
<dbReference type="GO" id="GO:0005886">
    <property type="term" value="C:plasma membrane"/>
    <property type="evidence" value="ECO:0007669"/>
    <property type="project" value="TreeGrafter"/>
</dbReference>
<dbReference type="GO" id="GO:0008514">
    <property type="term" value="F:organic anion transmembrane transporter activity"/>
    <property type="evidence" value="ECO:0007669"/>
    <property type="project" value="UniProtKB-ARBA"/>
</dbReference>
<feature type="transmembrane region" description="Helical" evidence="5">
    <location>
        <begin position="455"/>
        <end position="478"/>
    </location>
</feature>
<feature type="transmembrane region" description="Helical" evidence="5">
    <location>
        <begin position="81"/>
        <end position="100"/>
    </location>
</feature>
<accession>A0A7T0BX17</accession>
<organism evidence="6 7">
    <name type="scientific">Candidatus Nitronauta litoralis</name>
    <dbReference type="NCBI Taxonomy" id="2705533"/>
    <lineage>
        <taxon>Bacteria</taxon>
        <taxon>Pseudomonadati</taxon>
        <taxon>Nitrospinota/Tectimicrobiota group</taxon>
        <taxon>Nitrospinota</taxon>
        <taxon>Nitrospinia</taxon>
        <taxon>Nitrospinales</taxon>
        <taxon>Nitrospinaceae</taxon>
        <taxon>Candidatus Nitronauta</taxon>
    </lineage>
</organism>
<evidence type="ECO:0000256" key="2">
    <source>
        <dbReference type="ARBA" id="ARBA00022692"/>
    </source>
</evidence>
<comment type="subcellular location">
    <subcellularLocation>
        <location evidence="1">Membrane</location>
        <topology evidence="1">Multi-pass membrane protein</topology>
    </subcellularLocation>
</comment>
<dbReference type="Pfam" id="PF00939">
    <property type="entry name" value="Na_sulph_symp"/>
    <property type="match status" value="1"/>
</dbReference>
<name>A0A7T0BX17_9BACT</name>